<feature type="domain" description="PPIase FKBP-type" evidence="8">
    <location>
        <begin position="226"/>
        <end position="313"/>
    </location>
</feature>
<dbReference type="InterPro" id="IPR046357">
    <property type="entry name" value="PPIase_dom_sf"/>
</dbReference>
<dbReference type="Gene3D" id="1.10.287.460">
    <property type="entry name" value="Peptidyl-prolyl cis-trans isomerase, FKBP-type, N-terminal domain"/>
    <property type="match status" value="2"/>
</dbReference>
<dbReference type="Pfam" id="PF01346">
    <property type="entry name" value="FKBP_N"/>
    <property type="match status" value="2"/>
</dbReference>
<dbReference type="GO" id="GO:0003755">
    <property type="term" value="F:peptidyl-prolyl cis-trans isomerase activity"/>
    <property type="evidence" value="ECO:0007669"/>
    <property type="project" value="UniProtKB-UniRule"/>
</dbReference>
<sequence length="314" mass="33202">MKAFVRGAAVLLFAAVAVLVAAVPVLAQDQTVLASDRDKVSYMVGMDVGKSIAPAGPDLDVAAFQRAVRNAFDGGKPLIAEDKVQPLAQALMQRIAVRNGQAPAGTQAPEVARDQVGYLVGADVGRSLAPIKDELDVAVLVQGVRSVLEDRKPLLEQAEADALRTAFSQRVQDQLQAQAAALAQKNAAEGAAFLAKNKTVKGVYVTPSGLQYMVLRQGNGPRPARSDRVRVNYHGTLLDGSVFDSSYERGQPAEFALDQVIPGWTEGVSLMPVGGKYRFWIPAALAYGAQGTPGGPIGPEATLVFDVELMAVLR</sequence>
<dbReference type="PROSITE" id="PS50059">
    <property type="entry name" value="FKBP_PPIASE"/>
    <property type="match status" value="1"/>
</dbReference>
<dbReference type="PANTHER" id="PTHR43811:SF57">
    <property type="entry name" value="FKBP-TYPE PEPTIDYL-PROLYL CIS-TRANS ISOMERASE FKPA-RELATED"/>
    <property type="match status" value="1"/>
</dbReference>
<name>A0A372DKW2_9GAMM</name>
<evidence type="ECO:0000313" key="9">
    <source>
        <dbReference type="EMBL" id="RFP60149.1"/>
    </source>
</evidence>
<dbReference type="EMBL" id="QVPD01000008">
    <property type="protein sequence ID" value="RFP60149.1"/>
    <property type="molecule type" value="Genomic_DNA"/>
</dbReference>
<dbReference type="OrthoDB" id="9814548at2"/>
<keyword evidence="10" id="KW-1185">Reference proteome</keyword>
<comment type="catalytic activity">
    <reaction evidence="1 5 6">
        <text>[protein]-peptidylproline (omega=180) = [protein]-peptidylproline (omega=0)</text>
        <dbReference type="Rhea" id="RHEA:16237"/>
        <dbReference type="Rhea" id="RHEA-COMP:10747"/>
        <dbReference type="Rhea" id="RHEA-COMP:10748"/>
        <dbReference type="ChEBI" id="CHEBI:83833"/>
        <dbReference type="ChEBI" id="CHEBI:83834"/>
        <dbReference type="EC" id="5.2.1.8"/>
    </reaction>
</comment>
<organism evidence="9 10">
    <name type="scientific">Cognatiluteimonas weifangensis</name>
    <dbReference type="NCBI Taxonomy" id="2303539"/>
    <lineage>
        <taxon>Bacteria</taxon>
        <taxon>Pseudomonadati</taxon>
        <taxon>Pseudomonadota</taxon>
        <taxon>Gammaproteobacteria</taxon>
        <taxon>Lysobacterales</taxon>
        <taxon>Lysobacteraceae</taxon>
        <taxon>Cognatiluteimonas</taxon>
    </lineage>
</organism>
<evidence type="ECO:0000256" key="6">
    <source>
        <dbReference type="RuleBase" id="RU003915"/>
    </source>
</evidence>
<comment type="caution">
    <text evidence="9">The sequence shown here is derived from an EMBL/GenBank/DDBJ whole genome shotgun (WGS) entry which is preliminary data.</text>
</comment>
<dbReference type="FunFam" id="3.10.50.40:FF:000006">
    <property type="entry name" value="Peptidyl-prolyl cis-trans isomerase"/>
    <property type="match status" value="1"/>
</dbReference>
<proteinExistence type="inferred from homology"/>
<feature type="chain" id="PRO_5016689059" description="Peptidyl-prolyl cis-trans isomerase" evidence="7">
    <location>
        <begin position="28"/>
        <end position="314"/>
    </location>
</feature>
<dbReference type="InterPro" id="IPR036944">
    <property type="entry name" value="PPIase_FKBP_N_sf"/>
</dbReference>
<evidence type="ECO:0000313" key="10">
    <source>
        <dbReference type="Proteomes" id="UP000262917"/>
    </source>
</evidence>
<accession>A0A372DKW2</accession>
<dbReference type="GO" id="GO:0006457">
    <property type="term" value="P:protein folding"/>
    <property type="evidence" value="ECO:0007669"/>
    <property type="project" value="InterPro"/>
</dbReference>
<keyword evidence="4 5" id="KW-0413">Isomerase</keyword>
<reference evidence="9 10" key="1">
    <citation type="submission" date="2018-08" db="EMBL/GenBank/DDBJ databases">
        <title>Lysobacter weifangensis sp. nov., a new member of the family 'Xanthomonadaceae', isolated from soil in a farmland.</title>
        <authorList>
            <person name="Zhao H."/>
        </authorList>
    </citation>
    <scope>NUCLEOTIDE SEQUENCE [LARGE SCALE GENOMIC DNA]</scope>
    <source>
        <strain evidence="9 10">WF-2</strain>
    </source>
</reference>
<feature type="signal peptide" evidence="7">
    <location>
        <begin position="1"/>
        <end position="27"/>
    </location>
</feature>
<dbReference type="InterPro" id="IPR001179">
    <property type="entry name" value="PPIase_FKBP_dom"/>
</dbReference>
<gene>
    <name evidence="9" type="ORF">D0Y53_08955</name>
</gene>
<protein>
    <recommendedName>
        <fullName evidence="6">Peptidyl-prolyl cis-trans isomerase</fullName>
        <ecNumber evidence="6">5.2.1.8</ecNumber>
    </recommendedName>
</protein>
<evidence type="ECO:0000256" key="7">
    <source>
        <dbReference type="SAM" id="SignalP"/>
    </source>
</evidence>
<dbReference type="Gene3D" id="3.10.50.40">
    <property type="match status" value="1"/>
</dbReference>
<evidence type="ECO:0000256" key="2">
    <source>
        <dbReference type="ARBA" id="ARBA00006577"/>
    </source>
</evidence>
<evidence type="ECO:0000256" key="3">
    <source>
        <dbReference type="ARBA" id="ARBA00023110"/>
    </source>
</evidence>
<dbReference type="PANTHER" id="PTHR43811">
    <property type="entry name" value="FKBP-TYPE PEPTIDYL-PROLYL CIS-TRANS ISOMERASE FKPA"/>
    <property type="match status" value="1"/>
</dbReference>
<keyword evidence="7" id="KW-0732">Signal</keyword>
<evidence type="ECO:0000259" key="8">
    <source>
        <dbReference type="PROSITE" id="PS50059"/>
    </source>
</evidence>
<dbReference type="AlphaFoldDB" id="A0A372DKW2"/>
<dbReference type="RefSeq" id="WP_117202888.1">
    <property type="nucleotide sequence ID" value="NZ_JBHTBK010000026.1"/>
</dbReference>
<dbReference type="EC" id="5.2.1.8" evidence="6"/>
<evidence type="ECO:0000256" key="1">
    <source>
        <dbReference type="ARBA" id="ARBA00000971"/>
    </source>
</evidence>
<evidence type="ECO:0000256" key="5">
    <source>
        <dbReference type="PROSITE-ProRule" id="PRU00277"/>
    </source>
</evidence>
<comment type="similarity">
    <text evidence="2 6">Belongs to the FKBP-type PPIase family.</text>
</comment>
<evidence type="ECO:0000256" key="4">
    <source>
        <dbReference type="ARBA" id="ARBA00023235"/>
    </source>
</evidence>
<keyword evidence="3 5" id="KW-0697">Rotamase</keyword>
<dbReference type="Proteomes" id="UP000262917">
    <property type="component" value="Unassembled WGS sequence"/>
</dbReference>
<dbReference type="InterPro" id="IPR000774">
    <property type="entry name" value="PPIase_FKBP_N"/>
</dbReference>
<dbReference type="SUPFAM" id="SSF54534">
    <property type="entry name" value="FKBP-like"/>
    <property type="match status" value="1"/>
</dbReference>
<dbReference type="Pfam" id="PF00254">
    <property type="entry name" value="FKBP_C"/>
    <property type="match status" value="1"/>
</dbReference>